<feature type="domain" description="Major facilitator superfamily (MFS) profile" evidence="5">
    <location>
        <begin position="33"/>
        <end position="432"/>
    </location>
</feature>
<dbReference type="RefSeq" id="WP_146686492.1">
    <property type="nucleotide sequence ID" value="NZ_LT629750.1"/>
</dbReference>
<dbReference type="InterPro" id="IPR020846">
    <property type="entry name" value="MFS_dom"/>
</dbReference>
<keyword evidence="2 4" id="KW-1133">Transmembrane helix</keyword>
<feature type="transmembrane region" description="Helical" evidence="4">
    <location>
        <begin position="100"/>
        <end position="120"/>
    </location>
</feature>
<dbReference type="CDD" id="cd17353">
    <property type="entry name" value="MFS_OFA_like"/>
    <property type="match status" value="1"/>
</dbReference>
<dbReference type="PROSITE" id="PS50850">
    <property type="entry name" value="MFS"/>
    <property type="match status" value="1"/>
</dbReference>
<feature type="transmembrane region" description="Helical" evidence="4">
    <location>
        <begin position="190"/>
        <end position="209"/>
    </location>
</feature>
<dbReference type="GO" id="GO:0016020">
    <property type="term" value="C:membrane"/>
    <property type="evidence" value="ECO:0007669"/>
    <property type="project" value="InterPro"/>
</dbReference>
<evidence type="ECO:0000313" key="6">
    <source>
        <dbReference type="EMBL" id="SDS10056.1"/>
    </source>
</evidence>
<feature type="transmembrane region" description="Helical" evidence="4">
    <location>
        <begin position="341"/>
        <end position="360"/>
    </location>
</feature>
<feature type="transmembrane region" description="Helical" evidence="4">
    <location>
        <begin position="31"/>
        <end position="49"/>
    </location>
</feature>
<name>A0A1H1PFK4_9BRAD</name>
<evidence type="ECO:0000313" key="7">
    <source>
        <dbReference type="Proteomes" id="UP000243904"/>
    </source>
</evidence>
<dbReference type="PANTHER" id="PTHR11360">
    <property type="entry name" value="MONOCARBOXYLATE TRANSPORTER"/>
    <property type="match status" value="1"/>
</dbReference>
<feature type="transmembrane region" description="Helical" evidence="4">
    <location>
        <begin position="158"/>
        <end position="178"/>
    </location>
</feature>
<evidence type="ECO:0000256" key="4">
    <source>
        <dbReference type="SAM" id="Phobius"/>
    </source>
</evidence>
<evidence type="ECO:0000256" key="1">
    <source>
        <dbReference type="ARBA" id="ARBA00022692"/>
    </source>
</evidence>
<feature type="transmembrane region" description="Helical" evidence="4">
    <location>
        <begin position="69"/>
        <end position="88"/>
    </location>
</feature>
<feature type="transmembrane region" description="Helical" evidence="4">
    <location>
        <begin position="381"/>
        <end position="402"/>
    </location>
</feature>
<proteinExistence type="predicted"/>
<dbReference type="SUPFAM" id="SSF103473">
    <property type="entry name" value="MFS general substrate transporter"/>
    <property type="match status" value="1"/>
</dbReference>
<dbReference type="PANTHER" id="PTHR11360:SF304">
    <property type="entry name" value="MFS DOMAIN-CONTAINING PROTEIN"/>
    <property type="match status" value="1"/>
</dbReference>
<evidence type="ECO:0000256" key="3">
    <source>
        <dbReference type="ARBA" id="ARBA00023136"/>
    </source>
</evidence>
<dbReference type="InterPro" id="IPR026355">
    <property type="entry name" value="Oxa/Form_antiport"/>
</dbReference>
<dbReference type="Pfam" id="PF07690">
    <property type="entry name" value="MFS_1"/>
    <property type="match status" value="1"/>
</dbReference>
<feature type="transmembrane region" description="Helical" evidence="4">
    <location>
        <begin position="408"/>
        <end position="428"/>
    </location>
</feature>
<dbReference type="Gene3D" id="1.20.1250.20">
    <property type="entry name" value="MFS general substrate transporter like domains"/>
    <property type="match status" value="1"/>
</dbReference>
<dbReference type="GO" id="GO:0019531">
    <property type="term" value="F:oxalate transmembrane transporter activity"/>
    <property type="evidence" value="ECO:0007669"/>
    <property type="project" value="InterPro"/>
</dbReference>
<feature type="transmembrane region" description="Helical" evidence="4">
    <location>
        <begin position="247"/>
        <end position="268"/>
    </location>
</feature>
<protein>
    <submittedName>
        <fullName evidence="6">MFS transporter, OFA family, oxalate/formate antiporter</fullName>
    </submittedName>
</protein>
<evidence type="ECO:0000259" key="5">
    <source>
        <dbReference type="PROSITE" id="PS50850"/>
    </source>
</evidence>
<dbReference type="AlphaFoldDB" id="A0A1H1PFK4"/>
<organism evidence="6 7">
    <name type="scientific">Bradyrhizobium canariense</name>
    <dbReference type="NCBI Taxonomy" id="255045"/>
    <lineage>
        <taxon>Bacteria</taxon>
        <taxon>Pseudomonadati</taxon>
        <taxon>Pseudomonadota</taxon>
        <taxon>Alphaproteobacteria</taxon>
        <taxon>Hyphomicrobiales</taxon>
        <taxon>Nitrobacteraceae</taxon>
        <taxon>Bradyrhizobium</taxon>
    </lineage>
</organism>
<dbReference type="InterPro" id="IPR011701">
    <property type="entry name" value="MFS"/>
</dbReference>
<dbReference type="InterPro" id="IPR050327">
    <property type="entry name" value="Proton-linked_MCT"/>
</dbReference>
<keyword evidence="3 4" id="KW-0472">Membrane</keyword>
<keyword evidence="1 4" id="KW-0812">Transmembrane</keyword>
<accession>A0A1H1PFK4</accession>
<reference evidence="7" key="1">
    <citation type="submission" date="2016-10" db="EMBL/GenBank/DDBJ databases">
        <authorList>
            <person name="Varghese N."/>
            <person name="Submissions S."/>
        </authorList>
    </citation>
    <scope>NUCLEOTIDE SEQUENCE [LARGE SCALE GENOMIC DNA]</scope>
    <source>
        <strain evidence="7">GAS369</strain>
    </source>
</reference>
<feature type="transmembrane region" description="Helical" evidence="4">
    <location>
        <begin position="280"/>
        <end position="305"/>
    </location>
</feature>
<dbReference type="InterPro" id="IPR036259">
    <property type="entry name" value="MFS_trans_sf"/>
</dbReference>
<sequence length="447" mass="47168">MAEEATDQVALPLEQAGVVPAVQTPGDRQRWGMLAAGVVVMILLSNYQYCFTLFTPGMKAQFSGVPYSAIALIFSIFVLFETWPVPLAGALIDRFGIRQLMLAGSVLVGAGWIGGGLTATSVFQLYIWYGLIAGLGCGIIYVAVVGNAIRWFPDKRGLAAGITAAGFGGGSALTPIPISLTIQSIGWGNAMALWGAVQGAVIFLLALYLHAPEAAWRPAGWDPATTRVVQTSIDYTWSQTLRMPEFYLLYVIHFLISLGGLMTLGNLSEIARSLHVENSTIFGISIVAFAATANGISSTISRVIWGSVSDQAGRENTMMIVFLVEAACIFAVTQIAGSPVLFVVIFPLVFFGYGQLNTLLSATTGDLFGSRYASTNFGMVYTGKGAAAFFSGWGAAAVAAAFAGSFVAPYYIAAACDVLAAALAFFALKPIARNTLANAARREAIGH</sequence>
<dbReference type="Proteomes" id="UP000243904">
    <property type="component" value="Chromosome I"/>
</dbReference>
<gene>
    <name evidence="6" type="ORF">SAMN05444158_1004</name>
</gene>
<dbReference type="NCBIfam" id="TIGR04259">
    <property type="entry name" value="oxa_formateAnti"/>
    <property type="match status" value="1"/>
</dbReference>
<feature type="transmembrane region" description="Helical" evidence="4">
    <location>
        <begin position="126"/>
        <end position="146"/>
    </location>
</feature>
<dbReference type="EMBL" id="LT629750">
    <property type="protein sequence ID" value="SDS10056.1"/>
    <property type="molecule type" value="Genomic_DNA"/>
</dbReference>
<evidence type="ECO:0000256" key="2">
    <source>
        <dbReference type="ARBA" id="ARBA00022989"/>
    </source>
</evidence>
<feature type="transmembrane region" description="Helical" evidence="4">
    <location>
        <begin position="317"/>
        <end position="335"/>
    </location>
</feature>
<keyword evidence="7" id="KW-1185">Reference proteome</keyword>